<evidence type="ECO:0000256" key="3">
    <source>
        <dbReference type="ARBA" id="ARBA00022692"/>
    </source>
</evidence>
<keyword evidence="4 6" id="KW-1133">Transmembrane helix</keyword>
<organism evidence="8 9">
    <name type="scientific">Sphingomonas cynarae</name>
    <dbReference type="NCBI Taxonomy" id="930197"/>
    <lineage>
        <taxon>Bacteria</taxon>
        <taxon>Pseudomonadati</taxon>
        <taxon>Pseudomonadota</taxon>
        <taxon>Alphaproteobacteria</taxon>
        <taxon>Sphingomonadales</taxon>
        <taxon>Sphingomonadaceae</taxon>
        <taxon>Sphingomonas</taxon>
    </lineage>
</organism>
<keyword evidence="9" id="KW-1185">Reference proteome</keyword>
<dbReference type="PANTHER" id="PTHR43124:SF3">
    <property type="entry name" value="CHLORAMPHENICOL EFFLUX PUMP RV0191"/>
    <property type="match status" value="1"/>
</dbReference>
<feature type="transmembrane region" description="Helical" evidence="6">
    <location>
        <begin position="52"/>
        <end position="72"/>
    </location>
</feature>
<sequence length="398" mass="40656">MDIEPQARAERDTLPVGALILLALTGFTAIVTETLPAGLLPQVADDLNISRALAGQMVTVYAVGSVMAAIPLVSVTQSYARKPLLLAAIFGLLVFDVVTALSHSYAVTLVARFAAGVSAGLGWGILGGYARRLVVDRLKGRALALAMIGTPLALSVGVPLGTFAGGAIGWRIAFLVLAALALCLAGAVAWKMPDSAGQPPERKLSNLAVLRMPGVAPILATAFAWVTAHYILYTYVAPYAEWAGDGSRVSLLLLVFGCAALAGIWITGAAVDRHLRLHVLASLAVFAAATAVLGFLPHSNSVILVGVVLWGLTFGGAATSIQTAASDAAGEGVDIVGAMLTTVWNVSIACGGAVGALIYRSAGVVAFFPAMLALLGVAFAIAYAASANGFTPGARTEH</sequence>
<feature type="transmembrane region" description="Helical" evidence="6">
    <location>
        <begin position="333"/>
        <end position="359"/>
    </location>
</feature>
<proteinExistence type="predicted"/>
<feature type="domain" description="Major facilitator superfamily (MFS) profile" evidence="7">
    <location>
        <begin position="18"/>
        <end position="388"/>
    </location>
</feature>
<dbReference type="Proteomes" id="UP001500523">
    <property type="component" value="Unassembled WGS sequence"/>
</dbReference>
<feature type="transmembrane region" description="Helical" evidence="6">
    <location>
        <begin position="142"/>
        <end position="162"/>
    </location>
</feature>
<name>A0ABP7EAV9_9SPHN</name>
<dbReference type="InterPro" id="IPR050189">
    <property type="entry name" value="MFS_Efflux_Transporters"/>
</dbReference>
<dbReference type="InterPro" id="IPR011701">
    <property type="entry name" value="MFS"/>
</dbReference>
<dbReference type="PANTHER" id="PTHR43124">
    <property type="entry name" value="PURINE EFFLUX PUMP PBUE"/>
    <property type="match status" value="1"/>
</dbReference>
<evidence type="ECO:0000259" key="7">
    <source>
        <dbReference type="PROSITE" id="PS50850"/>
    </source>
</evidence>
<comment type="subcellular location">
    <subcellularLocation>
        <location evidence="1">Cell membrane</location>
        <topology evidence="1">Multi-pass membrane protein</topology>
    </subcellularLocation>
</comment>
<feature type="transmembrane region" description="Helical" evidence="6">
    <location>
        <begin position="168"/>
        <end position="190"/>
    </location>
</feature>
<evidence type="ECO:0000256" key="5">
    <source>
        <dbReference type="ARBA" id="ARBA00023136"/>
    </source>
</evidence>
<evidence type="ECO:0000256" key="4">
    <source>
        <dbReference type="ARBA" id="ARBA00022989"/>
    </source>
</evidence>
<feature type="transmembrane region" description="Helical" evidence="6">
    <location>
        <begin position="12"/>
        <end position="32"/>
    </location>
</feature>
<keyword evidence="3 6" id="KW-0812">Transmembrane</keyword>
<evidence type="ECO:0000256" key="2">
    <source>
        <dbReference type="ARBA" id="ARBA00022475"/>
    </source>
</evidence>
<evidence type="ECO:0000256" key="1">
    <source>
        <dbReference type="ARBA" id="ARBA00004651"/>
    </source>
</evidence>
<feature type="transmembrane region" description="Helical" evidence="6">
    <location>
        <begin position="277"/>
        <end position="296"/>
    </location>
</feature>
<feature type="transmembrane region" description="Helical" evidence="6">
    <location>
        <begin position="365"/>
        <end position="385"/>
    </location>
</feature>
<dbReference type="InterPro" id="IPR036259">
    <property type="entry name" value="MFS_trans_sf"/>
</dbReference>
<reference evidence="9" key="1">
    <citation type="journal article" date="2019" name="Int. J. Syst. Evol. Microbiol.">
        <title>The Global Catalogue of Microorganisms (GCM) 10K type strain sequencing project: providing services to taxonomists for standard genome sequencing and annotation.</title>
        <authorList>
            <consortium name="The Broad Institute Genomics Platform"/>
            <consortium name="The Broad Institute Genome Sequencing Center for Infectious Disease"/>
            <person name="Wu L."/>
            <person name="Ma J."/>
        </authorList>
    </citation>
    <scope>NUCLEOTIDE SEQUENCE [LARGE SCALE GENOMIC DNA]</scope>
    <source>
        <strain evidence="9">JCM 17498</strain>
    </source>
</reference>
<feature type="transmembrane region" description="Helical" evidence="6">
    <location>
        <begin position="210"/>
        <end position="231"/>
    </location>
</feature>
<gene>
    <name evidence="8" type="ORF">GCM10022268_25620</name>
</gene>
<evidence type="ECO:0000313" key="9">
    <source>
        <dbReference type="Proteomes" id="UP001500523"/>
    </source>
</evidence>
<dbReference type="SUPFAM" id="SSF103473">
    <property type="entry name" value="MFS general substrate transporter"/>
    <property type="match status" value="1"/>
</dbReference>
<feature type="transmembrane region" description="Helical" evidence="6">
    <location>
        <begin position="302"/>
        <end position="321"/>
    </location>
</feature>
<dbReference type="PROSITE" id="PS50850">
    <property type="entry name" value="MFS"/>
    <property type="match status" value="1"/>
</dbReference>
<evidence type="ECO:0000313" key="8">
    <source>
        <dbReference type="EMBL" id="GAA3715932.1"/>
    </source>
</evidence>
<dbReference type="Gene3D" id="1.20.1250.20">
    <property type="entry name" value="MFS general substrate transporter like domains"/>
    <property type="match status" value="1"/>
</dbReference>
<protein>
    <submittedName>
        <fullName evidence="8">MFS transporter</fullName>
    </submittedName>
</protein>
<comment type="caution">
    <text evidence="8">The sequence shown here is derived from an EMBL/GenBank/DDBJ whole genome shotgun (WGS) entry which is preliminary data.</text>
</comment>
<dbReference type="InterPro" id="IPR020846">
    <property type="entry name" value="MFS_dom"/>
</dbReference>
<dbReference type="Pfam" id="PF07690">
    <property type="entry name" value="MFS_1"/>
    <property type="match status" value="1"/>
</dbReference>
<keyword evidence="2" id="KW-1003">Cell membrane</keyword>
<evidence type="ECO:0000256" key="6">
    <source>
        <dbReference type="SAM" id="Phobius"/>
    </source>
</evidence>
<dbReference type="CDD" id="cd17324">
    <property type="entry name" value="MFS_NepI_like"/>
    <property type="match status" value="1"/>
</dbReference>
<accession>A0ABP7EAV9</accession>
<feature type="transmembrane region" description="Helical" evidence="6">
    <location>
        <begin position="84"/>
        <end position="103"/>
    </location>
</feature>
<dbReference type="EMBL" id="BAABBF010000005">
    <property type="protein sequence ID" value="GAA3715932.1"/>
    <property type="molecule type" value="Genomic_DNA"/>
</dbReference>
<feature type="transmembrane region" description="Helical" evidence="6">
    <location>
        <begin position="251"/>
        <end position="270"/>
    </location>
</feature>
<keyword evidence="5 6" id="KW-0472">Membrane</keyword>